<dbReference type="GO" id="GO:0032259">
    <property type="term" value="P:methylation"/>
    <property type="evidence" value="ECO:0007669"/>
    <property type="project" value="UniProtKB-KW"/>
</dbReference>
<name>A0ABW4XAH3_9ACTN</name>
<dbReference type="GO" id="GO:0008168">
    <property type="term" value="F:methyltransferase activity"/>
    <property type="evidence" value="ECO:0007669"/>
    <property type="project" value="UniProtKB-KW"/>
</dbReference>
<sequence>MTTTLAPRAGWQLDEAGAESYEAVLVPALLGPWAEDLVDAVGVRRGHRVLDVGTGTGAVARAAARRTGEVGEVTGVDINPHMLAVARRVSAGTVPTIRYDVAAADALPLHDGAADVVLCQQALQFVPDPSAALAEMHRVCAPGGRMGVATCRGLEHQPGYRVLTEVLARHVGQEAADVIRTPYSLGDTAQLRGLVTGAGFTGARARIVVSACRVPSAEALLRGETASSPLGDVLDRLDANAGAALVADLTAALAGHTDDDGVVFPFETIVVTADR</sequence>
<keyword evidence="3" id="KW-1185">Reference proteome</keyword>
<dbReference type="PANTHER" id="PTHR43591:SF24">
    <property type="entry name" value="2-METHOXY-6-POLYPRENYL-1,4-BENZOQUINOL METHYLASE, MITOCHONDRIAL"/>
    <property type="match status" value="1"/>
</dbReference>
<evidence type="ECO:0000313" key="3">
    <source>
        <dbReference type="Proteomes" id="UP001597402"/>
    </source>
</evidence>
<organism evidence="2 3">
    <name type="scientific">Blastococcus deserti</name>
    <dbReference type="NCBI Taxonomy" id="2259033"/>
    <lineage>
        <taxon>Bacteria</taxon>
        <taxon>Bacillati</taxon>
        <taxon>Actinomycetota</taxon>
        <taxon>Actinomycetes</taxon>
        <taxon>Geodermatophilales</taxon>
        <taxon>Geodermatophilaceae</taxon>
        <taxon>Blastococcus</taxon>
    </lineage>
</organism>
<dbReference type="Pfam" id="PF08241">
    <property type="entry name" value="Methyltransf_11"/>
    <property type="match status" value="1"/>
</dbReference>
<accession>A0ABW4XAH3</accession>
<reference evidence="3" key="1">
    <citation type="journal article" date="2019" name="Int. J. Syst. Evol. Microbiol.">
        <title>The Global Catalogue of Microorganisms (GCM) 10K type strain sequencing project: providing services to taxonomists for standard genome sequencing and annotation.</title>
        <authorList>
            <consortium name="The Broad Institute Genomics Platform"/>
            <consortium name="The Broad Institute Genome Sequencing Center for Infectious Disease"/>
            <person name="Wu L."/>
            <person name="Ma J."/>
        </authorList>
    </citation>
    <scope>NUCLEOTIDE SEQUENCE [LARGE SCALE GENOMIC DNA]</scope>
    <source>
        <strain evidence="3">JCM 3338</strain>
    </source>
</reference>
<dbReference type="CDD" id="cd02440">
    <property type="entry name" value="AdoMet_MTases"/>
    <property type="match status" value="1"/>
</dbReference>
<keyword evidence="2" id="KW-0808">Transferase</keyword>
<comment type="caution">
    <text evidence="2">The sequence shown here is derived from an EMBL/GenBank/DDBJ whole genome shotgun (WGS) entry which is preliminary data.</text>
</comment>
<dbReference type="PANTHER" id="PTHR43591">
    <property type="entry name" value="METHYLTRANSFERASE"/>
    <property type="match status" value="1"/>
</dbReference>
<proteinExistence type="predicted"/>
<protein>
    <submittedName>
        <fullName evidence="2">Class I SAM-dependent methyltransferase</fullName>
        <ecNumber evidence="2">2.1.1.-</ecNumber>
    </submittedName>
</protein>
<dbReference type="Gene3D" id="3.40.50.150">
    <property type="entry name" value="Vaccinia Virus protein VP39"/>
    <property type="match status" value="1"/>
</dbReference>
<evidence type="ECO:0000313" key="2">
    <source>
        <dbReference type="EMBL" id="MFD2091453.1"/>
    </source>
</evidence>
<evidence type="ECO:0000259" key="1">
    <source>
        <dbReference type="Pfam" id="PF08241"/>
    </source>
</evidence>
<dbReference type="EMBL" id="JBHUHP010000008">
    <property type="protein sequence ID" value="MFD2091453.1"/>
    <property type="molecule type" value="Genomic_DNA"/>
</dbReference>
<dbReference type="InterPro" id="IPR029063">
    <property type="entry name" value="SAM-dependent_MTases_sf"/>
</dbReference>
<gene>
    <name evidence="2" type="ORF">ACFSHS_07670</name>
</gene>
<dbReference type="RefSeq" id="WP_376873753.1">
    <property type="nucleotide sequence ID" value="NZ_JBHUHP010000008.1"/>
</dbReference>
<feature type="domain" description="Methyltransferase type 11" evidence="1">
    <location>
        <begin position="50"/>
        <end position="146"/>
    </location>
</feature>
<dbReference type="SUPFAM" id="SSF53335">
    <property type="entry name" value="S-adenosyl-L-methionine-dependent methyltransferases"/>
    <property type="match status" value="1"/>
</dbReference>
<dbReference type="InterPro" id="IPR013216">
    <property type="entry name" value="Methyltransf_11"/>
</dbReference>
<dbReference type="Proteomes" id="UP001597402">
    <property type="component" value="Unassembled WGS sequence"/>
</dbReference>
<keyword evidence="2" id="KW-0489">Methyltransferase</keyword>
<dbReference type="EC" id="2.1.1.-" evidence="2"/>